<dbReference type="EMBL" id="QRVN01000004">
    <property type="protein sequence ID" value="RGS48254.1"/>
    <property type="molecule type" value="Genomic_DNA"/>
</dbReference>
<proteinExistence type="predicted"/>
<dbReference type="AlphaFoldDB" id="A0AA92TMP0"/>
<gene>
    <name evidence="2" type="ORF">DWX90_03460</name>
</gene>
<protein>
    <submittedName>
        <fullName evidence="2">DUF262 domain-containing protein</fullName>
    </submittedName>
</protein>
<sequence>MENKVYYGEYTLKHWIKLMLSGNIVLPEYQRHFVWRERDVKRLLQSLSDGQFVQPVTIALYDDGAIRRNLILDGQQRLTSLLLAYLGYFPDKKKFEMGDSIKVANEDDSAVDDGASPSEGFLWQYTDILKNGKDKFEIISNINTSDKYIRITDDLINGLTDEFFEKTYLGFSYVVPETRIATEVQKNFSQLFRSINYFGKKLEPMDSRKSLYYQNQNLTKFFEGKCDDGSDVLGDLRIMEDLQPVKIDFVRYLAILSQYSSSNHDTAWDVMMGYSAYSSRESYYADYVSYILGIEQEDRVDKFDRFDFAAAFPDDVWQERFNTLKSTISHMKLRMGLKDNRIFSSWYEADYWLFGLMYYVLFEGRKIREQYVAVDYRGRHVTLKSEIEAAIDRMRSDSSFLKNSNRVTFIRNRLVESCNIYSSYVY</sequence>
<dbReference type="PANTHER" id="PTHR37292">
    <property type="entry name" value="VNG6097C"/>
    <property type="match status" value="1"/>
</dbReference>
<dbReference type="PANTHER" id="PTHR37292:SF2">
    <property type="entry name" value="DUF262 DOMAIN-CONTAINING PROTEIN"/>
    <property type="match status" value="1"/>
</dbReference>
<organism evidence="2 3">
    <name type="scientific">Segatella copri</name>
    <dbReference type="NCBI Taxonomy" id="165179"/>
    <lineage>
        <taxon>Bacteria</taxon>
        <taxon>Pseudomonadati</taxon>
        <taxon>Bacteroidota</taxon>
        <taxon>Bacteroidia</taxon>
        <taxon>Bacteroidales</taxon>
        <taxon>Prevotellaceae</taxon>
        <taxon>Segatella</taxon>
    </lineage>
</organism>
<name>A0AA92TMP0_9BACT</name>
<dbReference type="InterPro" id="IPR004919">
    <property type="entry name" value="GmrSD_N"/>
</dbReference>
<evidence type="ECO:0000313" key="2">
    <source>
        <dbReference type="EMBL" id="RGS48254.1"/>
    </source>
</evidence>
<comment type="caution">
    <text evidence="2">The sequence shown here is derived from an EMBL/GenBank/DDBJ whole genome shotgun (WGS) entry which is preliminary data.</text>
</comment>
<evidence type="ECO:0000313" key="3">
    <source>
        <dbReference type="Proteomes" id="UP000286113"/>
    </source>
</evidence>
<dbReference type="Pfam" id="PF03235">
    <property type="entry name" value="GmrSD_N"/>
    <property type="match status" value="1"/>
</dbReference>
<feature type="domain" description="GmrSD restriction endonucleases N-terminal" evidence="1">
    <location>
        <begin position="21"/>
        <end position="212"/>
    </location>
</feature>
<accession>A0AA92TMP0</accession>
<dbReference type="Proteomes" id="UP000286113">
    <property type="component" value="Unassembled WGS sequence"/>
</dbReference>
<reference evidence="2 3" key="1">
    <citation type="submission" date="2018-08" db="EMBL/GenBank/DDBJ databases">
        <title>A genome reference for cultivated species of the human gut microbiota.</title>
        <authorList>
            <person name="Zou Y."/>
            <person name="Xue W."/>
            <person name="Luo G."/>
        </authorList>
    </citation>
    <scope>NUCLEOTIDE SEQUENCE [LARGE SCALE GENOMIC DNA]</scope>
    <source>
        <strain evidence="2 3">AF22-1</strain>
    </source>
</reference>
<evidence type="ECO:0000259" key="1">
    <source>
        <dbReference type="Pfam" id="PF03235"/>
    </source>
</evidence>